<evidence type="ECO:0008006" key="3">
    <source>
        <dbReference type="Google" id="ProtNLM"/>
    </source>
</evidence>
<accession>A0A7K1S5L6</accession>
<dbReference type="Proteomes" id="UP000436006">
    <property type="component" value="Unassembled WGS sequence"/>
</dbReference>
<keyword evidence="2" id="KW-1185">Reference proteome</keyword>
<dbReference type="RefSeq" id="WP_157583027.1">
    <property type="nucleotide sequence ID" value="NZ_WPIN01000001.1"/>
</dbReference>
<dbReference type="PROSITE" id="PS51257">
    <property type="entry name" value="PROKAR_LIPOPROTEIN"/>
    <property type="match status" value="1"/>
</dbReference>
<gene>
    <name evidence="1" type="ORF">GO755_02745</name>
</gene>
<organism evidence="1 2">
    <name type="scientific">Spirosoma arboris</name>
    <dbReference type="NCBI Taxonomy" id="2682092"/>
    <lineage>
        <taxon>Bacteria</taxon>
        <taxon>Pseudomonadati</taxon>
        <taxon>Bacteroidota</taxon>
        <taxon>Cytophagia</taxon>
        <taxon>Cytophagales</taxon>
        <taxon>Cytophagaceae</taxon>
        <taxon>Spirosoma</taxon>
    </lineage>
</organism>
<comment type="caution">
    <text evidence="1">The sequence shown here is derived from an EMBL/GenBank/DDBJ whole genome shotgun (WGS) entry which is preliminary data.</text>
</comment>
<evidence type="ECO:0000313" key="1">
    <source>
        <dbReference type="EMBL" id="MVM28936.1"/>
    </source>
</evidence>
<sequence length="143" mass="15307">MLDSVKWFSGFLIVGATLFSSCKSSDSQPTDLVSVGLHQSARLASEVVVRVDSIQDSRCPTGATCVWAGQAKVKMLLSKDKDSTAVSLILGPSLKADSTKRIDSTNVTLSNQAYKVILRDVYPYPTVSTQGQPQAAVVQVTKI</sequence>
<evidence type="ECO:0000313" key="2">
    <source>
        <dbReference type="Proteomes" id="UP000436006"/>
    </source>
</evidence>
<dbReference type="EMBL" id="WPIN01000001">
    <property type="protein sequence ID" value="MVM28936.1"/>
    <property type="molecule type" value="Genomic_DNA"/>
</dbReference>
<name>A0A7K1S5L6_9BACT</name>
<dbReference type="AlphaFoldDB" id="A0A7K1S5L6"/>
<reference evidence="1 2" key="1">
    <citation type="submission" date="2019-12" db="EMBL/GenBank/DDBJ databases">
        <title>Spirosoma sp. HMF4905 genome sequencing and assembly.</title>
        <authorList>
            <person name="Kang H."/>
            <person name="Cha I."/>
            <person name="Kim H."/>
            <person name="Joh K."/>
        </authorList>
    </citation>
    <scope>NUCLEOTIDE SEQUENCE [LARGE SCALE GENOMIC DNA]</scope>
    <source>
        <strain evidence="1 2">HMF4905</strain>
    </source>
</reference>
<proteinExistence type="predicted"/>
<protein>
    <recommendedName>
        <fullName evidence="3">Lipoprotein</fullName>
    </recommendedName>
</protein>